<accession>A0A9X1M726</accession>
<dbReference type="CDD" id="cd17321">
    <property type="entry name" value="MFS_MMR_MDR_like"/>
    <property type="match status" value="1"/>
</dbReference>
<feature type="domain" description="Major facilitator superfamily (MFS) profile" evidence="6">
    <location>
        <begin position="16"/>
        <end position="454"/>
    </location>
</feature>
<evidence type="ECO:0000256" key="2">
    <source>
        <dbReference type="ARBA" id="ARBA00022692"/>
    </source>
</evidence>
<evidence type="ECO:0000259" key="6">
    <source>
        <dbReference type="PROSITE" id="PS50850"/>
    </source>
</evidence>
<dbReference type="InterPro" id="IPR011701">
    <property type="entry name" value="MFS"/>
</dbReference>
<feature type="transmembrane region" description="Helical" evidence="5">
    <location>
        <begin position="406"/>
        <end position="425"/>
    </location>
</feature>
<dbReference type="Gene3D" id="1.20.1720.10">
    <property type="entry name" value="Multidrug resistance protein D"/>
    <property type="match status" value="1"/>
</dbReference>
<dbReference type="GO" id="GO:0005886">
    <property type="term" value="C:plasma membrane"/>
    <property type="evidence" value="ECO:0007669"/>
    <property type="project" value="UniProtKB-SubCell"/>
</dbReference>
<organism evidence="7 10">
    <name type="scientific">Arthrobacter zhangbolii</name>
    <dbReference type="NCBI Taxonomy" id="2886936"/>
    <lineage>
        <taxon>Bacteria</taxon>
        <taxon>Bacillati</taxon>
        <taxon>Actinomycetota</taxon>
        <taxon>Actinomycetes</taxon>
        <taxon>Micrococcales</taxon>
        <taxon>Micrococcaceae</taxon>
        <taxon>Arthrobacter</taxon>
    </lineage>
</organism>
<evidence type="ECO:0000256" key="4">
    <source>
        <dbReference type="ARBA" id="ARBA00023136"/>
    </source>
</evidence>
<feature type="transmembrane region" description="Helical" evidence="5">
    <location>
        <begin position="334"/>
        <end position="353"/>
    </location>
</feature>
<dbReference type="Pfam" id="PF07690">
    <property type="entry name" value="MFS_1"/>
    <property type="match status" value="1"/>
</dbReference>
<feature type="transmembrane region" description="Helical" evidence="5">
    <location>
        <begin position="144"/>
        <end position="162"/>
    </location>
</feature>
<proteinExistence type="predicted"/>
<dbReference type="EMBL" id="JAJFZT010000001">
    <property type="protein sequence ID" value="MCC3271732.1"/>
    <property type="molecule type" value="Genomic_DNA"/>
</dbReference>
<dbReference type="PANTHER" id="PTHR42718:SF42">
    <property type="entry name" value="EXPORT PROTEIN"/>
    <property type="match status" value="1"/>
</dbReference>
<evidence type="ECO:0000256" key="3">
    <source>
        <dbReference type="ARBA" id="ARBA00022989"/>
    </source>
</evidence>
<name>A0A9X1M726_9MICC</name>
<feature type="transmembrane region" description="Helical" evidence="5">
    <location>
        <begin position="54"/>
        <end position="70"/>
    </location>
</feature>
<feature type="transmembrane region" description="Helical" evidence="5">
    <location>
        <begin position="168"/>
        <end position="188"/>
    </location>
</feature>
<dbReference type="PROSITE" id="PS50850">
    <property type="entry name" value="MFS"/>
    <property type="match status" value="1"/>
</dbReference>
<dbReference type="InterPro" id="IPR036259">
    <property type="entry name" value="MFS_trans_sf"/>
</dbReference>
<feature type="transmembrane region" description="Helical" evidence="5">
    <location>
        <begin position="16"/>
        <end position="42"/>
    </location>
</feature>
<dbReference type="InterPro" id="IPR020846">
    <property type="entry name" value="MFS_dom"/>
</dbReference>
<feature type="transmembrane region" description="Helical" evidence="5">
    <location>
        <begin position="107"/>
        <end position="132"/>
    </location>
</feature>
<keyword evidence="3 5" id="KW-1133">Transmembrane helix</keyword>
<protein>
    <submittedName>
        <fullName evidence="7">MFS transporter</fullName>
    </submittedName>
</protein>
<feature type="transmembrane region" description="Helical" evidence="5">
    <location>
        <begin position="270"/>
        <end position="293"/>
    </location>
</feature>
<evidence type="ECO:0000313" key="9">
    <source>
        <dbReference type="Proteomes" id="UP000829758"/>
    </source>
</evidence>
<keyword evidence="9" id="KW-1185">Reference proteome</keyword>
<sequence>MPDTAPAPVPAGNARLLAVAILASFIAFLDGSIVTVALPAIGTELGGGLATQQWTVNAYLLTLGALILLAGSLSDMFGRLRVLRLGLLGFGAASLACALAWSPEVLIIARALQGMAGALLVPGSLALITTAYRDEARGRAVGQWTAWTGTAAIIGPLLGGVLVDWASWRWIFAVNVLPVAVTLLLSAGLRDRGTLRRMSLDIPGAALAVAGLAGSVYALIEQERRGWGHPGVVVPLVGGVAALVFFFLREARTPAPMMPLSLFRARNFRYGNLVTAAAYAGISLGSFAVTVFVQKAAGYSAIEAGFISLPLPVAMLLFSTYFGRMSGRYGPRAFMAAGPAICGTGFLLLLTVQPPVDLVTELLPGLLLFGFGLSVMVAPLTTAVLGALREEEAGIGSAVNNAVSRVAGLIAVALVGTVSGGALGYPGFRQTALTAAGLFFAAALIAVLGIRNPNADRTVG</sequence>
<dbReference type="Proteomes" id="UP000829758">
    <property type="component" value="Chromosome"/>
</dbReference>
<feature type="transmembrane region" description="Helical" evidence="5">
    <location>
        <begin position="82"/>
        <end position="101"/>
    </location>
</feature>
<feature type="transmembrane region" description="Helical" evidence="5">
    <location>
        <begin position="299"/>
        <end position="322"/>
    </location>
</feature>
<gene>
    <name evidence="7" type="ORF">LJ755_03160</name>
    <name evidence="8" type="ORF">MUK71_07535</name>
</gene>
<feature type="transmembrane region" description="Helical" evidence="5">
    <location>
        <begin position="431"/>
        <end position="450"/>
    </location>
</feature>
<feature type="transmembrane region" description="Helical" evidence="5">
    <location>
        <begin position="200"/>
        <end position="220"/>
    </location>
</feature>
<dbReference type="GO" id="GO:0022857">
    <property type="term" value="F:transmembrane transporter activity"/>
    <property type="evidence" value="ECO:0007669"/>
    <property type="project" value="InterPro"/>
</dbReference>
<evidence type="ECO:0000313" key="8">
    <source>
        <dbReference type="EMBL" id="UON93441.1"/>
    </source>
</evidence>
<keyword evidence="4 5" id="KW-0472">Membrane</keyword>
<dbReference type="SUPFAM" id="SSF103473">
    <property type="entry name" value="MFS general substrate transporter"/>
    <property type="match status" value="1"/>
</dbReference>
<evidence type="ECO:0000256" key="5">
    <source>
        <dbReference type="SAM" id="Phobius"/>
    </source>
</evidence>
<dbReference type="RefSeq" id="WP_227927938.1">
    <property type="nucleotide sequence ID" value="NZ_CP094984.1"/>
</dbReference>
<dbReference type="PANTHER" id="PTHR42718">
    <property type="entry name" value="MAJOR FACILITATOR SUPERFAMILY MULTIDRUG TRANSPORTER MFSC"/>
    <property type="match status" value="1"/>
</dbReference>
<evidence type="ECO:0000313" key="7">
    <source>
        <dbReference type="EMBL" id="MCC3271732.1"/>
    </source>
</evidence>
<dbReference type="EMBL" id="CP094984">
    <property type="protein sequence ID" value="UON93441.1"/>
    <property type="molecule type" value="Genomic_DNA"/>
</dbReference>
<evidence type="ECO:0000256" key="1">
    <source>
        <dbReference type="ARBA" id="ARBA00004651"/>
    </source>
</evidence>
<reference evidence="7" key="1">
    <citation type="submission" date="2021-10" db="EMBL/GenBank/DDBJ databases">
        <title>Novel species in genus Arthrobacter.</title>
        <authorList>
            <person name="Liu Y."/>
        </authorList>
    </citation>
    <scope>NUCLEOTIDE SEQUENCE</scope>
    <source>
        <strain evidence="7">Zg-Y462</strain>
        <strain evidence="9">zg-Y462</strain>
    </source>
</reference>
<dbReference type="Proteomes" id="UP001155145">
    <property type="component" value="Unassembled WGS sequence"/>
</dbReference>
<comment type="subcellular location">
    <subcellularLocation>
        <location evidence="1">Cell membrane</location>
        <topology evidence="1">Multi-pass membrane protein</topology>
    </subcellularLocation>
</comment>
<dbReference type="Gene3D" id="1.20.1250.20">
    <property type="entry name" value="MFS general substrate transporter like domains"/>
    <property type="match status" value="1"/>
</dbReference>
<evidence type="ECO:0000313" key="10">
    <source>
        <dbReference type="Proteomes" id="UP001155145"/>
    </source>
</evidence>
<dbReference type="AlphaFoldDB" id="A0A9X1M726"/>
<keyword evidence="2 5" id="KW-0812">Transmembrane</keyword>
<feature type="transmembrane region" description="Helical" evidence="5">
    <location>
        <begin position="365"/>
        <end position="385"/>
    </location>
</feature>
<feature type="transmembrane region" description="Helical" evidence="5">
    <location>
        <begin position="232"/>
        <end position="249"/>
    </location>
</feature>